<dbReference type="EMBL" id="JAGFOA010000005">
    <property type="protein sequence ID" value="MBO3664486.1"/>
    <property type="molecule type" value="Genomic_DNA"/>
</dbReference>
<dbReference type="EMBL" id="JAGFOA010000001">
    <property type="protein sequence ID" value="MBO3662494.1"/>
    <property type="molecule type" value="Genomic_DNA"/>
</dbReference>
<accession>A0A939TRT2</accession>
<comment type="caution">
    <text evidence="2">The sequence shown here is derived from an EMBL/GenBank/DDBJ whole genome shotgun (WGS) entry which is preliminary data.</text>
</comment>
<evidence type="ECO:0000313" key="2">
    <source>
        <dbReference type="EMBL" id="MBO3664486.1"/>
    </source>
</evidence>
<keyword evidence="3" id="KW-1185">Reference proteome</keyword>
<evidence type="ECO:0000313" key="3">
    <source>
        <dbReference type="Proteomes" id="UP000680132"/>
    </source>
</evidence>
<organism evidence="2 3">
    <name type="scientific">Microbacterium stercoris</name>
    <dbReference type="NCBI Taxonomy" id="2820289"/>
    <lineage>
        <taxon>Bacteria</taxon>
        <taxon>Bacillati</taxon>
        <taxon>Actinomycetota</taxon>
        <taxon>Actinomycetes</taxon>
        <taxon>Micrococcales</taxon>
        <taxon>Microbacteriaceae</taxon>
        <taxon>Microbacterium</taxon>
    </lineage>
</organism>
<evidence type="ECO:0000313" key="1">
    <source>
        <dbReference type="EMBL" id="MBO3662494.1"/>
    </source>
</evidence>
<dbReference type="AlphaFoldDB" id="A0A939TRT2"/>
<gene>
    <name evidence="1" type="ORF">J5V96_03105</name>
    <name evidence="2" type="ORF">J5V96_13350</name>
</gene>
<dbReference type="Proteomes" id="UP000680132">
    <property type="component" value="Unassembled WGS sequence"/>
</dbReference>
<sequence>MQTMVRTEVTVNGSAFLLAQGQDVEALKARIEQAASQTRFVEFTVVGNRSVSVLVSPATHVVFSLETVRYDPRDTGDLLEPYGGPFDL</sequence>
<protein>
    <submittedName>
        <fullName evidence="2">Uncharacterized protein</fullName>
    </submittedName>
</protein>
<reference evidence="2" key="1">
    <citation type="submission" date="2021-03" db="EMBL/GenBank/DDBJ databases">
        <title>Microbacterium sp. nov., a novel actinobacterium isolated from cow dung.</title>
        <authorList>
            <person name="Zhang L."/>
        </authorList>
    </citation>
    <scope>NUCLEOTIDE SEQUENCE</scope>
    <source>
        <strain evidence="2">NEAU-LLB</strain>
    </source>
</reference>
<name>A0A939TRT2_9MICO</name>
<proteinExistence type="predicted"/>